<dbReference type="PRINTS" id="PR00133">
    <property type="entry name" value="GLHYDRLASE3"/>
</dbReference>
<dbReference type="InterPro" id="IPR026891">
    <property type="entry name" value="Fn3-like"/>
</dbReference>
<keyword evidence="10" id="KW-1185">Reference proteome</keyword>
<dbReference type="AlphaFoldDB" id="A0A1I0NFG4"/>
<dbReference type="SUPFAM" id="SSF52279">
    <property type="entry name" value="Beta-D-glucan exohydrolase, C-terminal domain"/>
    <property type="match status" value="1"/>
</dbReference>
<dbReference type="Proteomes" id="UP000199373">
    <property type="component" value="Unassembled WGS sequence"/>
</dbReference>
<dbReference type="InterPro" id="IPR013783">
    <property type="entry name" value="Ig-like_fold"/>
</dbReference>
<dbReference type="Pfam" id="PF00933">
    <property type="entry name" value="Glyco_hydro_3"/>
    <property type="match status" value="1"/>
</dbReference>
<accession>A0A1I0NFG4</accession>
<dbReference type="Gene3D" id="2.60.40.10">
    <property type="entry name" value="Immunoglobulins"/>
    <property type="match status" value="1"/>
</dbReference>
<evidence type="ECO:0000256" key="5">
    <source>
        <dbReference type="ARBA" id="ARBA00022801"/>
    </source>
</evidence>
<evidence type="ECO:0000259" key="8">
    <source>
        <dbReference type="SMART" id="SM01217"/>
    </source>
</evidence>
<dbReference type="InterPro" id="IPR051915">
    <property type="entry name" value="Cellulose_Degrad_GH3"/>
</dbReference>
<comment type="catalytic activity">
    <reaction evidence="1">
        <text>Hydrolysis of terminal, non-reducing beta-D-glucosyl residues with release of beta-D-glucose.</text>
        <dbReference type="EC" id="3.2.1.21"/>
    </reaction>
</comment>
<keyword evidence="6" id="KW-0326">Glycosidase</keyword>
<evidence type="ECO:0000313" key="10">
    <source>
        <dbReference type="Proteomes" id="UP000199373"/>
    </source>
</evidence>
<comment type="similarity">
    <text evidence="2">Belongs to the glycosyl hydrolase 3 family.</text>
</comment>
<gene>
    <name evidence="9" type="ORF">SAMN04487850_1184</name>
</gene>
<dbReference type="EMBL" id="FOIQ01000002">
    <property type="protein sequence ID" value="SEV99768.1"/>
    <property type="molecule type" value="Genomic_DNA"/>
</dbReference>
<keyword evidence="5" id="KW-0378">Hydrolase</keyword>
<dbReference type="PANTHER" id="PTHR30620">
    <property type="entry name" value="PERIPLASMIC BETA-GLUCOSIDASE-RELATED"/>
    <property type="match status" value="1"/>
</dbReference>
<sequence>MLSLHPDIIIQQFVTMKKNLLMAVLGLISIGAQAQDTKPAIPRDAALEAKIEKTLSRMTLDEKIGQMLELNLDVMGKMTVENAKVDREKVRSVLQQYGAPPKETEALLKMTDQQIIDRLSNYPVDIYQGETRRVWQLNETMLDTLISKWKVGSILNAPGTRAATVDQWQQWIRLIQKKSMKYIGIPDIYGLDHNHGVTYTQGGTLFPQPINLGASFNTELARTGAEITAYESRAANCPWVYNPVVDLSRDPRWPRVWESFGEDPIVNAKMVVAEIQGYQGDDPNHIDRFHVGTSTKHYFAYGAPWTGKDRTPAYLSPQMIREKYFEPFKQAALAGTLTMMVNSASVNGVPLHASYEYLTKWLKEDLQWDGFLVTDWADINNLFTREKVAKDKKDAIRIAINAGIDMSMDPYSVEFCILLKELVNEGQVKMERIDDAVRRILRAKYRLGLFDEPNTGGKGYEKFGSDEFAKASLQTAEESEILLKNEGILPLAKGQKILLTGPNANQMRCLHGGWSYTWQGSRAEDLSEKYNTIYEALCNKYGEENIILEQGVTYNEDGAYYAEHAPEIDKAVAAADKADVIIACIGENSYTETPGNLTDLWLSENQRNLVKALYKTGKPIILVLNEGRPRLIADIEPLATAVVDILIPGNYGGDALANLLAGDANFSGKLPYTYPREINSLNTYDYKVSEEVGTMAGAYNYDAKVSLQWPFGYGLSYTTFEYSNLKTDKTHFTADDIITVTVDVKNTGKTAGKEAVLLYSSDLVASIVPDNRRLRDFTKIELQPGETKTVTFLLPAKDLAFVGADGRWTLEEGDFILKVGKRTVSIVCDATKVWDTPNI</sequence>
<evidence type="ECO:0000256" key="6">
    <source>
        <dbReference type="ARBA" id="ARBA00023295"/>
    </source>
</evidence>
<evidence type="ECO:0000256" key="1">
    <source>
        <dbReference type="ARBA" id="ARBA00000448"/>
    </source>
</evidence>
<dbReference type="InterPro" id="IPR002772">
    <property type="entry name" value="Glyco_hydro_3_C"/>
</dbReference>
<evidence type="ECO:0000256" key="4">
    <source>
        <dbReference type="ARBA" id="ARBA00022729"/>
    </source>
</evidence>
<dbReference type="InterPro" id="IPR001764">
    <property type="entry name" value="Glyco_hydro_3_N"/>
</dbReference>
<dbReference type="GO" id="GO:0009251">
    <property type="term" value="P:glucan catabolic process"/>
    <property type="evidence" value="ECO:0007669"/>
    <property type="project" value="TreeGrafter"/>
</dbReference>
<dbReference type="Gene3D" id="3.20.20.300">
    <property type="entry name" value="Glycoside hydrolase, family 3, N-terminal domain"/>
    <property type="match status" value="1"/>
</dbReference>
<evidence type="ECO:0000256" key="7">
    <source>
        <dbReference type="SAM" id="SignalP"/>
    </source>
</evidence>
<dbReference type="FunFam" id="2.60.40.10:FF:000495">
    <property type="entry name" value="Periplasmic beta-glucosidase"/>
    <property type="match status" value="1"/>
</dbReference>
<evidence type="ECO:0000256" key="3">
    <source>
        <dbReference type="ARBA" id="ARBA00012744"/>
    </source>
</evidence>
<organism evidence="9 10">
    <name type="scientific">Prevotella aff. ruminicola Tc2-24</name>
    <dbReference type="NCBI Taxonomy" id="81582"/>
    <lineage>
        <taxon>Bacteria</taxon>
        <taxon>Pseudomonadati</taxon>
        <taxon>Bacteroidota</taxon>
        <taxon>Bacteroidia</taxon>
        <taxon>Bacteroidales</taxon>
        <taxon>Prevotellaceae</taxon>
        <taxon>Prevotella</taxon>
    </lineage>
</organism>
<protein>
    <recommendedName>
        <fullName evidence="3">beta-glucosidase</fullName>
        <ecNumber evidence="3">3.2.1.21</ecNumber>
    </recommendedName>
</protein>
<proteinExistence type="inferred from homology"/>
<feature type="domain" description="Fibronectin type III-like" evidence="8">
    <location>
        <begin position="754"/>
        <end position="823"/>
    </location>
</feature>
<dbReference type="SUPFAM" id="SSF51445">
    <property type="entry name" value="(Trans)glycosidases"/>
    <property type="match status" value="1"/>
</dbReference>
<dbReference type="InterPro" id="IPR036881">
    <property type="entry name" value="Glyco_hydro_3_C_sf"/>
</dbReference>
<dbReference type="Gene3D" id="3.40.50.1700">
    <property type="entry name" value="Glycoside hydrolase family 3 C-terminal domain"/>
    <property type="match status" value="1"/>
</dbReference>
<dbReference type="InterPro" id="IPR036962">
    <property type="entry name" value="Glyco_hydro_3_N_sf"/>
</dbReference>
<evidence type="ECO:0000256" key="2">
    <source>
        <dbReference type="ARBA" id="ARBA00005336"/>
    </source>
</evidence>
<dbReference type="SMART" id="SM01217">
    <property type="entry name" value="Fn3_like"/>
    <property type="match status" value="1"/>
</dbReference>
<evidence type="ECO:0000313" key="9">
    <source>
        <dbReference type="EMBL" id="SEV99768.1"/>
    </source>
</evidence>
<reference evidence="9 10" key="1">
    <citation type="submission" date="2016-10" db="EMBL/GenBank/DDBJ databases">
        <authorList>
            <person name="de Groot N.N."/>
        </authorList>
    </citation>
    <scope>NUCLEOTIDE SEQUENCE [LARGE SCALE GENOMIC DNA]</scope>
    <source>
        <strain evidence="9 10">TC2-24</strain>
    </source>
</reference>
<dbReference type="EC" id="3.2.1.21" evidence="3"/>
<dbReference type="Pfam" id="PF14310">
    <property type="entry name" value="Fn3-like"/>
    <property type="match status" value="1"/>
</dbReference>
<dbReference type="InterPro" id="IPR017853">
    <property type="entry name" value="GH"/>
</dbReference>
<name>A0A1I0NFG4_9BACT</name>
<keyword evidence="4 7" id="KW-0732">Signal</keyword>
<feature type="chain" id="PRO_5011675334" description="beta-glucosidase" evidence="7">
    <location>
        <begin position="35"/>
        <end position="839"/>
    </location>
</feature>
<dbReference type="PANTHER" id="PTHR30620:SF16">
    <property type="entry name" value="LYSOSOMAL BETA GLUCOSIDASE"/>
    <property type="match status" value="1"/>
</dbReference>
<dbReference type="GO" id="GO:0008422">
    <property type="term" value="F:beta-glucosidase activity"/>
    <property type="evidence" value="ECO:0007669"/>
    <property type="project" value="UniProtKB-EC"/>
</dbReference>
<feature type="signal peptide" evidence="7">
    <location>
        <begin position="1"/>
        <end position="34"/>
    </location>
</feature>
<dbReference type="Pfam" id="PF01915">
    <property type="entry name" value="Glyco_hydro_3_C"/>
    <property type="match status" value="1"/>
</dbReference>